<dbReference type="RefSeq" id="XP_031387914.1">
    <property type="nucleotide sequence ID" value="XM_031532054.1"/>
</dbReference>
<evidence type="ECO:0000259" key="5">
    <source>
        <dbReference type="Pfam" id="PF13178"/>
    </source>
</evidence>
<name>A0A6P8D0G0_PUNGR</name>
<dbReference type="InterPro" id="IPR000048">
    <property type="entry name" value="IQ_motif_EF-hand-BS"/>
</dbReference>
<gene>
    <name evidence="7" type="primary">LOC116201000</name>
</gene>
<comment type="similarity">
    <text evidence="2">Belongs to the IQD family.</text>
</comment>
<dbReference type="InterPro" id="IPR025064">
    <property type="entry name" value="DUF4005"/>
</dbReference>
<evidence type="ECO:0000313" key="7">
    <source>
        <dbReference type="RefSeq" id="XP_031387914.1"/>
    </source>
</evidence>
<keyword evidence="1" id="KW-0112">Calmodulin-binding</keyword>
<keyword evidence="6" id="KW-1185">Reference proteome</keyword>
<comment type="subunit">
    <text evidence="3">Binds to multiple calmodulin (CaM) in the presence of Ca(2+) and CaM-like proteins.</text>
</comment>
<protein>
    <submittedName>
        <fullName evidence="7">Uncharacterized protein LOC116201000 isoform X2</fullName>
    </submittedName>
</protein>
<feature type="region of interest" description="Disordered" evidence="4">
    <location>
        <begin position="304"/>
        <end position="325"/>
    </location>
</feature>
<dbReference type="PROSITE" id="PS50096">
    <property type="entry name" value="IQ"/>
    <property type="match status" value="1"/>
</dbReference>
<evidence type="ECO:0000256" key="1">
    <source>
        <dbReference type="ARBA" id="ARBA00022860"/>
    </source>
</evidence>
<dbReference type="GeneID" id="116201000"/>
<evidence type="ECO:0000256" key="4">
    <source>
        <dbReference type="SAM" id="MobiDB-lite"/>
    </source>
</evidence>
<dbReference type="AlphaFoldDB" id="A0A6P8D0G0"/>
<dbReference type="PANTHER" id="PTHR32295:SF10">
    <property type="entry name" value="PROTEIN IQ-DOMAIN 25"/>
    <property type="match status" value="1"/>
</dbReference>
<dbReference type="Pfam" id="PF13178">
    <property type="entry name" value="DUF4005"/>
    <property type="match status" value="1"/>
</dbReference>
<accession>A0A6P8D0G0</accession>
<proteinExistence type="inferred from homology"/>
<dbReference type="GO" id="GO:0005516">
    <property type="term" value="F:calmodulin binding"/>
    <property type="evidence" value="ECO:0007669"/>
    <property type="project" value="UniProtKB-KW"/>
</dbReference>
<feature type="region of interest" description="Disordered" evidence="4">
    <location>
        <begin position="35"/>
        <end position="63"/>
    </location>
</feature>
<dbReference type="Pfam" id="PF00612">
    <property type="entry name" value="IQ"/>
    <property type="match status" value="1"/>
</dbReference>
<dbReference type="CDD" id="cd23767">
    <property type="entry name" value="IQCD"/>
    <property type="match status" value="1"/>
</dbReference>
<organism evidence="6 7">
    <name type="scientific">Punica granatum</name>
    <name type="common">Pomegranate</name>
    <dbReference type="NCBI Taxonomy" id="22663"/>
    <lineage>
        <taxon>Eukaryota</taxon>
        <taxon>Viridiplantae</taxon>
        <taxon>Streptophyta</taxon>
        <taxon>Embryophyta</taxon>
        <taxon>Tracheophyta</taxon>
        <taxon>Spermatophyta</taxon>
        <taxon>Magnoliopsida</taxon>
        <taxon>eudicotyledons</taxon>
        <taxon>Gunneridae</taxon>
        <taxon>Pentapetalae</taxon>
        <taxon>rosids</taxon>
        <taxon>malvids</taxon>
        <taxon>Myrtales</taxon>
        <taxon>Lythraceae</taxon>
        <taxon>Punica</taxon>
    </lineage>
</organism>
<dbReference type="PANTHER" id="PTHR32295">
    <property type="entry name" value="IQ-DOMAIN 5-RELATED"/>
    <property type="match status" value="1"/>
</dbReference>
<reference evidence="6" key="1">
    <citation type="journal article" date="2020" name="Plant Biotechnol. J.">
        <title>The pomegranate (Punica granatum L.) draft genome dissects genetic divergence between soft- and hard-seeded cultivars.</title>
        <authorList>
            <person name="Luo X."/>
            <person name="Li H."/>
            <person name="Wu Z."/>
            <person name="Yao W."/>
            <person name="Zhao P."/>
            <person name="Cao D."/>
            <person name="Yu H."/>
            <person name="Li K."/>
            <person name="Poudel K."/>
            <person name="Zhao D."/>
            <person name="Zhang F."/>
            <person name="Xia X."/>
            <person name="Chen L."/>
            <person name="Wang Q."/>
            <person name="Jing D."/>
            <person name="Cao S."/>
        </authorList>
    </citation>
    <scope>NUCLEOTIDE SEQUENCE [LARGE SCALE GENOMIC DNA]</scope>
    <source>
        <strain evidence="6">cv. Tunisia</strain>
    </source>
</reference>
<feature type="domain" description="DUF4005" evidence="5">
    <location>
        <begin position="272"/>
        <end position="337"/>
    </location>
</feature>
<reference evidence="7" key="2">
    <citation type="submission" date="2025-08" db="UniProtKB">
        <authorList>
            <consortium name="RefSeq"/>
        </authorList>
    </citation>
    <scope>IDENTIFICATION</scope>
    <source>
        <tissue evidence="7">Leaf</tissue>
    </source>
</reference>
<sequence length="352" mass="38270">MGRATRWLRGFLGMKKDRDNDNVVVDGLCPAASGDKRVKKRWSFSKPSKETTGHSPFPDVPANVPARRSGAGDGPWLGPCAVDAEKEKERQQSSHVNAMAVAAATAAAADAAAAAAEAAVVVVRLTAGPGRGALFGGGKEFFAAVTIQSVFRGFLERRDESRSEFHSKRFPDSLDIPVDDCTKVVEIDSVIKPRSRSRRISSSPLLESRERIPYSSPIPCPVSRGVSTPDCGQPSDLEWCMVGNDYECRFNRTCHSTPGFPTPAGTQAPSMPMIKSMRGGGDGLFHLYSSVPSYMANTKSFRAKLRSQSAPKQRPEDGSKKRLSLSEIMASRNSISSVRMERSFSHLEEIFE</sequence>
<dbReference type="Proteomes" id="UP000515151">
    <property type="component" value="Chromosome 3"/>
</dbReference>
<evidence type="ECO:0000256" key="2">
    <source>
        <dbReference type="ARBA" id="ARBA00024341"/>
    </source>
</evidence>
<evidence type="ECO:0000256" key="3">
    <source>
        <dbReference type="ARBA" id="ARBA00024378"/>
    </source>
</evidence>
<evidence type="ECO:0000313" key="6">
    <source>
        <dbReference type="Proteomes" id="UP000515151"/>
    </source>
</evidence>